<dbReference type="AlphaFoldDB" id="A0A392TUD3"/>
<proteinExistence type="predicted"/>
<comment type="caution">
    <text evidence="1">The sequence shown here is derived from an EMBL/GenBank/DDBJ whole genome shotgun (WGS) entry which is preliminary data.</text>
</comment>
<evidence type="ECO:0000313" key="2">
    <source>
        <dbReference type="Proteomes" id="UP000265520"/>
    </source>
</evidence>
<reference evidence="1 2" key="1">
    <citation type="journal article" date="2018" name="Front. Plant Sci.">
        <title>Red Clover (Trifolium pratense) and Zigzag Clover (T. medium) - A Picture of Genomic Similarities and Differences.</title>
        <authorList>
            <person name="Dluhosova J."/>
            <person name="Istvanek J."/>
            <person name="Nedelnik J."/>
            <person name="Repkova J."/>
        </authorList>
    </citation>
    <scope>NUCLEOTIDE SEQUENCE [LARGE SCALE GENOMIC DNA]</scope>
    <source>
        <strain evidence="2">cv. 10/8</strain>
        <tissue evidence="1">Leaf</tissue>
    </source>
</reference>
<organism evidence="1 2">
    <name type="scientific">Trifolium medium</name>
    <dbReference type="NCBI Taxonomy" id="97028"/>
    <lineage>
        <taxon>Eukaryota</taxon>
        <taxon>Viridiplantae</taxon>
        <taxon>Streptophyta</taxon>
        <taxon>Embryophyta</taxon>
        <taxon>Tracheophyta</taxon>
        <taxon>Spermatophyta</taxon>
        <taxon>Magnoliopsida</taxon>
        <taxon>eudicotyledons</taxon>
        <taxon>Gunneridae</taxon>
        <taxon>Pentapetalae</taxon>
        <taxon>rosids</taxon>
        <taxon>fabids</taxon>
        <taxon>Fabales</taxon>
        <taxon>Fabaceae</taxon>
        <taxon>Papilionoideae</taxon>
        <taxon>50 kb inversion clade</taxon>
        <taxon>NPAAA clade</taxon>
        <taxon>Hologalegina</taxon>
        <taxon>IRL clade</taxon>
        <taxon>Trifolieae</taxon>
        <taxon>Trifolium</taxon>
    </lineage>
</organism>
<accession>A0A392TUD3</accession>
<feature type="non-terminal residue" evidence="1">
    <location>
        <position position="1"/>
    </location>
</feature>
<keyword evidence="2" id="KW-1185">Reference proteome</keyword>
<name>A0A392TUD3_9FABA</name>
<sequence>RRAPVPFRRRSSSFVFGSSLSGHLSAGGMRLFR</sequence>
<protein>
    <submittedName>
        <fullName evidence="1">Uncharacterized protein</fullName>
    </submittedName>
</protein>
<evidence type="ECO:0000313" key="1">
    <source>
        <dbReference type="EMBL" id="MCI64773.1"/>
    </source>
</evidence>
<dbReference type="EMBL" id="LXQA010662886">
    <property type="protein sequence ID" value="MCI64773.1"/>
    <property type="molecule type" value="Genomic_DNA"/>
</dbReference>
<dbReference type="Proteomes" id="UP000265520">
    <property type="component" value="Unassembled WGS sequence"/>
</dbReference>